<dbReference type="Gene3D" id="3.30.70.270">
    <property type="match status" value="1"/>
</dbReference>
<dbReference type="GO" id="GO:1902201">
    <property type="term" value="P:negative regulation of bacterial-type flagellum-dependent cell motility"/>
    <property type="evidence" value="ECO:0007669"/>
    <property type="project" value="TreeGrafter"/>
</dbReference>
<organism evidence="2 3">
    <name type="scientific">Pelotomaculum schinkii</name>
    <dbReference type="NCBI Taxonomy" id="78350"/>
    <lineage>
        <taxon>Bacteria</taxon>
        <taxon>Bacillati</taxon>
        <taxon>Bacillota</taxon>
        <taxon>Clostridia</taxon>
        <taxon>Eubacteriales</taxon>
        <taxon>Desulfotomaculaceae</taxon>
        <taxon>Pelotomaculum</taxon>
    </lineage>
</organism>
<gene>
    <name evidence="2" type="primary">ycdT</name>
    <name evidence="2" type="ORF">Psch_01165</name>
</gene>
<dbReference type="PANTHER" id="PTHR45138:SF9">
    <property type="entry name" value="DIGUANYLATE CYCLASE DGCM-RELATED"/>
    <property type="match status" value="1"/>
</dbReference>
<evidence type="ECO:0000313" key="2">
    <source>
        <dbReference type="EMBL" id="TEB07610.1"/>
    </source>
</evidence>
<dbReference type="PANTHER" id="PTHR45138">
    <property type="entry name" value="REGULATORY COMPONENTS OF SENSORY TRANSDUCTION SYSTEM"/>
    <property type="match status" value="1"/>
</dbReference>
<dbReference type="InterPro" id="IPR043128">
    <property type="entry name" value="Rev_trsase/Diguanyl_cyclase"/>
</dbReference>
<proteinExistence type="predicted"/>
<keyword evidence="2" id="KW-0808">Transferase</keyword>
<dbReference type="RefSeq" id="WP_190239459.1">
    <property type="nucleotide sequence ID" value="NZ_QFGA01000001.1"/>
</dbReference>
<dbReference type="EMBL" id="QFGA01000001">
    <property type="protein sequence ID" value="TEB07610.1"/>
    <property type="molecule type" value="Genomic_DNA"/>
</dbReference>
<evidence type="ECO:0000259" key="1">
    <source>
        <dbReference type="PROSITE" id="PS50887"/>
    </source>
</evidence>
<protein>
    <submittedName>
        <fullName evidence="2">Putative diguanylate cyclase YcdT</fullName>
        <ecNumber evidence="2">2.7.7.65</ecNumber>
    </submittedName>
</protein>
<dbReference type="InterPro" id="IPR050469">
    <property type="entry name" value="Diguanylate_Cyclase"/>
</dbReference>
<dbReference type="GO" id="GO:0005886">
    <property type="term" value="C:plasma membrane"/>
    <property type="evidence" value="ECO:0007669"/>
    <property type="project" value="TreeGrafter"/>
</dbReference>
<reference evidence="2 3" key="1">
    <citation type="journal article" date="2018" name="Environ. Microbiol.">
        <title>Novel energy conservation strategies and behaviour of Pelotomaculum schinkii driving syntrophic propionate catabolism.</title>
        <authorList>
            <person name="Hidalgo-Ahumada C.A.P."/>
            <person name="Nobu M.K."/>
            <person name="Narihiro T."/>
            <person name="Tamaki H."/>
            <person name="Liu W.T."/>
            <person name="Kamagata Y."/>
            <person name="Stams A.J.M."/>
            <person name="Imachi H."/>
            <person name="Sousa D.Z."/>
        </authorList>
    </citation>
    <scope>NUCLEOTIDE SEQUENCE [LARGE SCALE GENOMIC DNA]</scope>
    <source>
        <strain evidence="2 3">HH</strain>
    </source>
</reference>
<name>A0A4Y7RFT4_9FIRM</name>
<dbReference type="PROSITE" id="PS50887">
    <property type="entry name" value="GGDEF"/>
    <property type="match status" value="1"/>
</dbReference>
<dbReference type="AlphaFoldDB" id="A0A4Y7RFT4"/>
<evidence type="ECO:0000313" key="3">
    <source>
        <dbReference type="Proteomes" id="UP000298324"/>
    </source>
</evidence>
<dbReference type="InterPro" id="IPR000160">
    <property type="entry name" value="GGDEF_dom"/>
</dbReference>
<feature type="domain" description="GGDEF" evidence="1">
    <location>
        <begin position="1"/>
        <end position="116"/>
    </location>
</feature>
<dbReference type="EC" id="2.7.7.65" evidence="2"/>
<dbReference type="GO" id="GO:0043709">
    <property type="term" value="P:cell adhesion involved in single-species biofilm formation"/>
    <property type="evidence" value="ECO:0007669"/>
    <property type="project" value="TreeGrafter"/>
</dbReference>
<keyword evidence="3" id="KW-1185">Reference proteome</keyword>
<keyword evidence="2" id="KW-0548">Nucleotidyltransferase</keyword>
<dbReference type="Pfam" id="PF00990">
    <property type="entry name" value="GGDEF"/>
    <property type="match status" value="1"/>
</dbReference>
<dbReference type="Proteomes" id="UP000298324">
    <property type="component" value="Unassembled WGS sequence"/>
</dbReference>
<accession>A0A4Y7RFT4</accession>
<dbReference type="SUPFAM" id="SSF55073">
    <property type="entry name" value="Nucleotide cyclase"/>
    <property type="match status" value="1"/>
</dbReference>
<dbReference type="GO" id="GO:0052621">
    <property type="term" value="F:diguanylate cyclase activity"/>
    <property type="evidence" value="ECO:0007669"/>
    <property type="project" value="UniProtKB-EC"/>
</dbReference>
<dbReference type="NCBIfam" id="TIGR00254">
    <property type="entry name" value="GGDEF"/>
    <property type="match status" value="1"/>
</dbReference>
<dbReference type="InterPro" id="IPR029787">
    <property type="entry name" value="Nucleotide_cyclase"/>
</dbReference>
<comment type="caution">
    <text evidence="2">The sequence shown here is derived from an EMBL/GenBank/DDBJ whole genome shotgun (WGS) entry which is preliminary data.</text>
</comment>
<sequence>MLCLLLLKFISDTLGHDAGDGFLVAASGVIGRSFRKGDIVSRIGGDEFAILLTHSDEKTVEDACNRIQEVTTRRRCCWHTRCCLKPPLYGIDLRLRLAIALRYGKGGNYDLIIVLA</sequence>